<evidence type="ECO:0000313" key="2">
    <source>
        <dbReference type="EMBL" id="MED6157967.1"/>
    </source>
</evidence>
<evidence type="ECO:0000256" key="1">
    <source>
        <dbReference type="SAM" id="MobiDB-lite"/>
    </source>
</evidence>
<proteinExistence type="predicted"/>
<accession>A0ABU6U9R8</accession>
<sequence>MKTLRNGATLHRIPYGLPSLIGYTTNAIRRPRFHGALTLYIWRPTGGVFVEEELAVDEYIFGDDLEKQEELILDEYCNGSRKALHSLIPGDVVTSDVIDLVMGKLAHEKDSLTCGFWEGITGGFRANFVNEKRYRRIIKYDTKSAGKDELYQFRRVTSSPIVTLTQPQLSLFSIPPTQPRRRPRSAVETAEEEEEPVLPWRSCAVPSPHFLSLLSANRTLPRFAVEAAETIAVDDDAVKGGATHISVLRCLVLTKLQNLQVCGYGLSSSYNIKY</sequence>
<name>A0ABU6U9R8_9FABA</name>
<evidence type="ECO:0000313" key="3">
    <source>
        <dbReference type="Proteomes" id="UP001341840"/>
    </source>
</evidence>
<organism evidence="2 3">
    <name type="scientific">Stylosanthes scabra</name>
    <dbReference type="NCBI Taxonomy" id="79078"/>
    <lineage>
        <taxon>Eukaryota</taxon>
        <taxon>Viridiplantae</taxon>
        <taxon>Streptophyta</taxon>
        <taxon>Embryophyta</taxon>
        <taxon>Tracheophyta</taxon>
        <taxon>Spermatophyta</taxon>
        <taxon>Magnoliopsida</taxon>
        <taxon>eudicotyledons</taxon>
        <taxon>Gunneridae</taxon>
        <taxon>Pentapetalae</taxon>
        <taxon>rosids</taxon>
        <taxon>fabids</taxon>
        <taxon>Fabales</taxon>
        <taxon>Fabaceae</taxon>
        <taxon>Papilionoideae</taxon>
        <taxon>50 kb inversion clade</taxon>
        <taxon>dalbergioids sensu lato</taxon>
        <taxon>Dalbergieae</taxon>
        <taxon>Pterocarpus clade</taxon>
        <taxon>Stylosanthes</taxon>
    </lineage>
</organism>
<feature type="region of interest" description="Disordered" evidence="1">
    <location>
        <begin position="173"/>
        <end position="192"/>
    </location>
</feature>
<reference evidence="2 3" key="1">
    <citation type="journal article" date="2023" name="Plants (Basel)">
        <title>Bridging the Gap: Combining Genomics and Transcriptomics Approaches to Understand Stylosanthes scabra, an Orphan Legume from the Brazilian Caatinga.</title>
        <authorList>
            <person name="Ferreira-Neto J.R.C."/>
            <person name="da Silva M.D."/>
            <person name="Binneck E."/>
            <person name="de Melo N.F."/>
            <person name="da Silva R.H."/>
            <person name="de Melo A.L.T.M."/>
            <person name="Pandolfi V."/>
            <person name="Bustamante F.O."/>
            <person name="Brasileiro-Vidal A.C."/>
            <person name="Benko-Iseppon A.M."/>
        </authorList>
    </citation>
    <scope>NUCLEOTIDE SEQUENCE [LARGE SCALE GENOMIC DNA]</scope>
    <source>
        <tissue evidence="2">Leaves</tissue>
    </source>
</reference>
<gene>
    <name evidence="2" type="ORF">PIB30_028404</name>
</gene>
<protein>
    <submittedName>
        <fullName evidence="2">Uncharacterized protein</fullName>
    </submittedName>
</protein>
<comment type="caution">
    <text evidence="2">The sequence shown here is derived from an EMBL/GenBank/DDBJ whole genome shotgun (WGS) entry which is preliminary data.</text>
</comment>
<dbReference type="Proteomes" id="UP001341840">
    <property type="component" value="Unassembled WGS sequence"/>
</dbReference>
<dbReference type="EMBL" id="JASCZI010120941">
    <property type="protein sequence ID" value="MED6157967.1"/>
    <property type="molecule type" value="Genomic_DNA"/>
</dbReference>
<keyword evidence="3" id="KW-1185">Reference proteome</keyword>